<feature type="transmembrane region" description="Helical" evidence="2">
    <location>
        <begin position="7"/>
        <end position="28"/>
    </location>
</feature>
<keyword evidence="2" id="KW-1133">Transmembrane helix</keyword>
<organism evidence="4 5">
    <name type="scientific">Xylanibacter ruminicola</name>
    <name type="common">Prevotella ruminicola</name>
    <dbReference type="NCBI Taxonomy" id="839"/>
    <lineage>
        <taxon>Bacteria</taxon>
        <taxon>Pseudomonadati</taxon>
        <taxon>Bacteroidota</taxon>
        <taxon>Bacteroidia</taxon>
        <taxon>Bacteroidales</taxon>
        <taxon>Prevotellaceae</taxon>
        <taxon>Xylanibacter</taxon>
    </lineage>
</organism>
<evidence type="ECO:0000313" key="5">
    <source>
        <dbReference type="Proteomes" id="UP000184130"/>
    </source>
</evidence>
<dbReference type="Proteomes" id="UP000184130">
    <property type="component" value="Unassembled WGS sequence"/>
</dbReference>
<dbReference type="GO" id="GO:0016780">
    <property type="term" value="F:phosphotransferase activity, for other substituted phosphate groups"/>
    <property type="evidence" value="ECO:0007669"/>
    <property type="project" value="TreeGrafter"/>
</dbReference>
<sequence>MIRLFDILFSVMGLILLSPIFIVLYIIIRTGSKGGAFYVQERIGKDGRPFMLYKFRTMHVGSDSEGLLTIGKDDNRITRVGYFLRKTKIDELPQLLNVLKGDMSLVGPRPEVRKYVDLYTEEQRKVLSVRPGITDYASIEYVNENELLSKANDPDRVYIEEVMPDKIKLNMKYLEHYTMQEYFRIIFLTLKSLIA</sequence>
<proteinExistence type="inferred from homology"/>
<gene>
    <name evidence="4" type="ORF">SAMN05216463_12068</name>
</gene>
<protein>
    <submittedName>
        <fullName evidence="4">Sugar transferase involved in LPS biosynthesis (Colanic, teichoic acid)</fullName>
    </submittedName>
</protein>
<evidence type="ECO:0000313" key="4">
    <source>
        <dbReference type="EMBL" id="SHL05458.1"/>
    </source>
</evidence>
<evidence type="ECO:0000256" key="2">
    <source>
        <dbReference type="SAM" id="Phobius"/>
    </source>
</evidence>
<keyword evidence="2" id="KW-0812">Transmembrane</keyword>
<dbReference type="PANTHER" id="PTHR30576:SF20">
    <property type="entry name" value="QUINOVOSAMINEPHOSPHOTRANSFERAE-RELATED"/>
    <property type="match status" value="1"/>
</dbReference>
<dbReference type="PANTHER" id="PTHR30576">
    <property type="entry name" value="COLANIC BIOSYNTHESIS UDP-GLUCOSE LIPID CARRIER TRANSFERASE"/>
    <property type="match status" value="1"/>
</dbReference>
<dbReference type="OrthoDB" id="9808602at2"/>
<dbReference type="InterPro" id="IPR003362">
    <property type="entry name" value="Bact_transf"/>
</dbReference>
<dbReference type="Pfam" id="PF02397">
    <property type="entry name" value="Bac_transf"/>
    <property type="match status" value="1"/>
</dbReference>
<dbReference type="AlphaFoldDB" id="A0A1M6XHS8"/>
<dbReference type="EMBL" id="FRBD01000020">
    <property type="protein sequence ID" value="SHL05458.1"/>
    <property type="molecule type" value="Genomic_DNA"/>
</dbReference>
<keyword evidence="4" id="KW-0808">Transferase</keyword>
<comment type="similarity">
    <text evidence="1">Belongs to the bacterial sugar transferase family.</text>
</comment>
<feature type="domain" description="Bacterial sugar transferase" evidence="3">
    <location>
        <begin position="3"/>
        <end position="194"/>
    </location>
</feature>
<keyword evidence="2" id="KW-0472">Membrane</keyword>
<evidence type="ECO:0000256" key="1">
    <source>
        <dbReference type="ARBA" id="ARBA00006464"/>
    </source>
</evidence>
<evidence type="ECO:0000259" key="3">
    <source>
        <dbReference type="Pfam" id="PF02397"/>
    </source>
</evidence>
<name>A0A1M6XHS8_XYLRU</name>
<reference evidence="4 5" key="1">
    <citation type="submission" date="2016-11" db="EMBL/GenBank/DDBJ databases">
        <authorList>
            <person name="Jaros S."/>
            <person name="Januszkiewicz K."/>
            <person name="Wedrychowicz H."/>
        </authorList>
    </citation>
    <scope>NUCLEOTIDE SEQUENCE [LARGE SCALE GENOMIC DNA]</scope>
    <source>
        <strain evidence="4 5">KHT3</strain>
    </source>
</reference>
<dbReference type="RefSeq" id="WP_073210316.1">
    <property type="nucleotide sequence ID" value="NZ_FRBD01000020.1"/>
</dbReference>
<accession>A0A1M6XHS8</accession>